<comment type="caution">
    <text evidence="1">The sequence shown here is derived from an EMBL/GenBank/DDBJ whole genome shotgun (WGS) entry which is preliminary data.</text>
</comment>
<evidence type="ECO:0000313" key="2">
    <source>
        <dbReference type="Proteomes" id="UP001165121"/>
    </source>
</evidence>
<dbReference type="EMBL" id="BSXT01003295">
    <property type="protein sequence ID" value="GMF53534.1"/>
    <property type="molecule type" value="Genomic_DNA"/>
</dbReference>
<organism evidence="1 2">
    <name type="scientific">Phytophthora fragariaefolia</name>
    <dbReference type="NCBI Taxonomy" id="1490495"/>
    <lineage>
        <taxon>Eukaryota</taxon>
        <taxon>Sar</taxon>
        <taxon>Stramenopiles</taxon>
        <taxon>Oomycota</taxon>
        <taxon>Peronosporomycetes</taxon>
        <taxon>Peronosporales</taxon>
        <taxon>Peronosporaceae</taxon>
        <taxon>Phytophthora</taxon>
    </lineage>
</organism>
<accession>A0A9W6Y6C9</accession>
<protein>
    <submittedName>
        <fullName evidence="1">Unnamed protein product</fullName>
    </submittedName>
</protein>
<sequence length="72" mass="7994">MEALPTAIQQNGRFPTSEANIAMSTQRSIEVTAADIPRLPHRWNPVVSTLIGDIAHWVDNIPDREDNSPHPP</sequence>
<reference evidence="1" key="1">
    <citation type="submission" date="2023-04" db="EMBL/GenBank/DDBJ databases">
        <title>Phytophthora fragariaefolia NBRC 109709.</title>
        <authorList>
            <person name="Ichikawa N."/>
            <person name="Sato H."/>
            <person name="Tonouchi N."/>
        </authorList>
    </citation>
    <scope>NUCLEOTIDE SEQUENCE</scope>
    <source>
        <strain evidence="1">NBRC 109709</strain>
    </source>
</reference>
<keyword evidence="2" id="KW-1185">Reference proteome</keyword>
<gene>
    <name evidence="1" type="ORF">Pfra01_002215700</name>
</gene>
<evidence type="ECO:0000313" key="1">
    <source>
        <dbReference type="EMBL" id="GMF53534.1"/>
    </source>
</evidence>
<dbReference type="AlphaFoldDB" id="A0A9W6Y6C9"/>
<proteinExistence type="predicted"/>
<name>A0A9W6Y6C9_9STRA</name>
<dbReference type="Proteomes" id="UP001165121">
    <property type="component" value="Unassembled WGS sequence"/>
</dbReference>